<evidence type="ECO:0000313" key="2">
    <source>
        <dbReference type="Proteomes" id="UP000824169"/>
    </source>
</evidence>
<protein>
    <submittedName>
        <fullName evidence="1">Uncharacterized protein</fullName>
    </submittedName>
</protein>
<gene>
    <name evidence="1" type="ORF">IAB71_05160</name>
</gene>
<dbReference type="Proteomes" id="UP000824169">
    <property type="component" value="Unassembled WGS sequence"/>
</dbReference>
<dbReference type="EMBL" id="DVOO01000013">
    <property type="protein sequence ID" value="HIV25164.1"/>
    <property type="molecule type" value="Genomic_DNA"/>
</dbReference>
<name>A0A9D1T9V0_9FIRM</name>
<evidence type="ECO:0000313" key="1">
    <source>
        <dbReference type="EMBL" id="HIV25164.1"/>
    </source>
</evidence>
<comment type="caution">
    <text evidence="1">The sequence shown here is derived from an EMBL/GenBank/DDBJ whole genome shotgun (WGS) entry which is preliminary data.</text>
</comment>
<dbReference type="AlphaFoldDB" id="A0A9D1T9V0"/>
<proteinExistence type="predicted"/>
<reference evidence="1" key="1">
    <citation type="submission" date="2020-10" db="EMBL/GenBank/DDBJ databases">
        <authorList>
            <person name="Gilroy R."/>
        </authorList>
    </citation>
    <scope>NUCLEOTIDE SEQUENCE</scope>
    <source>
        <strain evidence="1">CHK188-20938</strain>
    </source>
</reference>
<organism evidence="1 2">
    <name type="scientific">Candidatus Scatomonas pullistercoris</name>
    <dbReference type="NCBI Taxonomy" id="2840920"/>
    <lineage>
        <taxon>Bacteria</taxon>
        <taxon>Bacillati</taxon>
        <taxon>Bacillota</taxon>
        <taxon>Clostridia</taxon>
        <taxon>Lachnospirales</taxon>
        <taxon>Lachnospiraceae</taxon>
        <taxon>Lachnospiraceae incertae sedis</taxon>
        <taxon>Candidatus Scatomonas</taxon>
    </lineage>
</organism>
<accession>A0A9D1T9V0</accession>
<sequence>MGYEYVKVEGRVANEGIATYANDSGRYEEGGYLVRWNEDEGFSGQGWKPKGSIIFFETIVQITEEMSPAYSYTQEQIKTEIETQGNLNTMFNKWPTNVSSDARYAWVLFMEDRGCATA</sequence>
<reference evidence="1" key="2">
    <citation type="journal article" date="2021" name="PeerJ">
        <title>Extensive microbial diversity within the chicken gut microbiome revealed by metagenomics and culture.</title>
        <authorList>
            <person name="Gilroy R."/>
            <person name="Ravi A."/>
            <person name="Getino M."/>
            <person name="Pursley I."/>
            <person name="Horton D.L."/>
            <person name="Alikhan N.F."/>
            <person name="Baker D."/>
            <person name="Gharbi K."/>
            <person name="Hall N."/>
            <person name="Watson M."/>
            <person name="Adriaenssens E.M."/>
            <person name="Foster-Nyarko E."/>
            <person name="Jarju S."/>
            <person name="Secka A."/>
            <person name="Antonio M."/>
            <person name="Oren A."/>
            <person name="Chaudhuri R.R."/>
            <person name="La Ragione R."/>
            <person name="Hildebrand F."/>
            <person name="Pallen M.J."/>
        </authorList>
    </citation>
    <scope>NUCLEOTIDE SEQUENCE</scope>
    <source>
        <strain evidence="1">CHK188-20938</strain>
    </source>
</reference>